<dbReference type="FunFam" id="3.10.10.10:FF:000003">
    <property type="entry name" value="Retrovirus-related Pol polyprotein from transposon 297-like Protein"/>
    <property type="match status" value="1"/>
</dbReference>
<proteinExistence type="predicted"/>
<dbReference type="OMA" id="SKIACAD"/>
<dbReference type="InterPro" id="IPR021109">
    <property type="entry name" value="Peptidase_aspartic_dom_sf"/>
</dbReference>
<sequence length="260" mass="28944">MQHDFSDDSDDSYVFALHKGHPVHSVYKELPSASVIVHGTAITALINSGASVNLLDEQDFKALKKPPPLKRDTTIIKAYGIKEPLNTLGMFTTEVESTSKIACADFHMVHGNTGSILSYHTARELGLIHITNTIATSPSTAAELVHKYDHLFHGIGKIKDHAVKLYIDKSISPVAQPHRRIPFHQRKKVEDELQRLQDLDIIEEVDGPTPWVSPIVVVPKPKNPEKIRICVDMRAPNTAIRQEHHITPTVEVESQADSSR</sequence>
<comment type="caution">
    <text evidence="1">The sequence shown here is derived from an EMBL/GenBank/DDBJ whole genome shotgun (WGS) entry which is preliminary data.</text>
</comment>
<evidence type="ECO:0000313" key="2">
    <source>
        <dbReference type="Proteomes" id="UP000275408"/>
    </source>
</evidence>
<dbReference type="InterPro" id="IPR050951">
    <property type="entry name" value="Retrovirus_Pol_polyprotein"/>
</dbReference>
<dbReference type="OrthoDB" id="5989205at2759"/>
<dbReference type="PANTHER" id="PTHR37984">
    <property type="entry name" value="PROTEIN CBG26694"/>
    <property type="match status" value="1"/>
</dbReference>
<accession>A0A3M6TQM8</accession>
<dbReference type="SUPFAM" id="SSF50630">
    <property type="entry name" value="Acid proteases"/>
    <property type="match status" value="1"/>
</dbReference>
<dbReference type="STRING" id="46731.A0A3M6TQM8"/>
<evidence type="ECO:0000313" key="1">
    <source>
        <dbReference type="EMBL" id="RMX43646.1"/>
    </source>
</evidence>
<dbReference type="AlphaFoldDB" id="A0A3M6TQM8"/>
<reference evidence="1 2" key="1">
    <citation type="journal article" date="2018" name="Sci. Rep.">
        <title>Comparative analysis of the Pocillopora damicornis genome highlights role of immune system in coral evolution.</title>
        <authorList>
            <person name="Cunning R."/>
            <person name="Bay R.A."/>
            <person name="Gillette P."/>
            <person name="Baker A.C."/>
            <person name="Traylor-Knowles N."/>
        </authorList>
    </citation>
    <scope>NUCLEOTIDE SEQUENCE [LARGE SCALE GENOMIC DNA]</scope>
    <source>
        <strain evidence="1">RSMAS</strain>
        <tissue evidence="1">Whole animal</tissue>
    </source>
</reference>
<dbReference type="EMBL" id="RCHS01003157">
    <property type="protein sequence ID" value="RMX43646.1"/>
    <property type="molecule type" value="Genomic_DNA"/>
</dbReference>
<dbReference type="Gene3D" id="3.10.10.10">
    <property type="entry name" value="HIV Type 1 Reverse Transcriptase, subunit A, domain 1"/>
    <property type="match status" value="1"/>
</dbReference>
<dbReference type="InterPro" id="IPR043502">
    <property type="entry name" value="DNA/RNA_pol_sf"/>
</dbReference>
<dbReference type="Proteomes" id="UP000275408">
    <property type="component" value="Unassembled WGS sequence"/>
</dbReference>
<name>A0A3M6TQM8_POCDA</name>
<evidence type="ECO:0008006" key="3">
    <source>
        <dbReference type="Google" id="ProtNLM"/>
    </source>
</evidence>
<organism evidence="1 2">
    <name type="scientific">Pocillopora damicornis</name>
    <name type="common">Cauliflower coral</name>
    <name type="synonym">Millepora damicornis</name>
    <dbReference type="NCBI Taxonomy" id="46731"/>
    <lineage>
        <taxon>Eukaryota</taxon>
        <taxon>Metazoa</taxon>
        <taxon>Cnidaria</taxon>
        <taxon>Anthozoa</taxon>
        <taxon>Hexacorallia</taxon>
        <taxon>Scleractinia</taxon>
        <taxon>Astrocoeniina</taxon>
        <taxon>Pocilloporidae</taxon>
        <taxon>Pocillopora</taxon>
    </lineage>
</organism>
<dbReference type="PANTHER" id="PTHR37984:SF11">
    <property type="entry name" value="INTEGRASE CATALYTIC DOMAIN-CONTAINING PROTEIN"/>
    <property type="match status" value="1"/>
</dbReference>
<keyword evidence="2" id="KW-1185">Reference proteome</keyword>
<protein>
    <recommendedName>
        <fullName evidence="3">Peptidase A2 domain-containing protein</fullName>
    </recommendedName>
</protein>
<dbReference type="SUPFAM" id="SSF56672">
    <property type="entry name" value="DNA/RNA polymerases"/>
    <property type="match status" value="1"/>
</dbReference>
<gene>
    <name evidence="1" type="ORF">pdam_00023387</name>
</gene>